<keyword evidence="6" id="KW-1133">Transmembrane helix</keyword>
<evidence type="ECO:0000256" key="2">
    <source>
        <dbReference type="ARBA" id="ARBA00006464"/>
    </source>
</evidence>
<evidence type="ECO:0000256" key="3">
    <source>
        <dbReference type="ARBA" id="ARBA00022475"/>
    </source>
</evidence>
<evidence type="ECO:0000256" key="1">
    <source>
        <dbReference type="ARBA" id="ARBA00004236"/>
    </source>
</evidence>
<evidence type="ECO:0000313" key="10">
    <source>
        <dbReference type="Proteomes" id="UP000050901"/>
    </source>
</evidence>
<gene>
    <name evidence="9" type="ORF">FC47_GL001842</name>
</gene>
<keyword evidence="7" id="KW-0472">Membrane</keyword>
<keyword evidence="3" id="KW-1003">Cell membrane</keyword>
<dbReference type="AlphaFoldDB" id="A0A0R1P0M6"/>
<protein>
    <submittedName>
        <fullName evidence="9">Phospho-glucosyltransferase epse</fullName>
    </submittedName>
</protein>
<dbReference type="PATRIC" id="fig|1423771.3.peg.1906"/>
<comment type="similarity">
    <text evidence="2">Belongs to the bacterial sugar transferase family.</text>
</comment>
<dbReference type="EMBL" id="AZEQ01000007">
    <property type="protein sequence ID" value="KRL26064.1"/>
    <property type="molecule type" value="Genomic_DNA"/>
</dbReference>
<dbReference type="InterPro" id="IPR003362">
    <property type="entry name" value="Bact_transf"/>
</dbReference>
<dbReference type="Proteomes" id="UP000050901">
    <property type="component" value="Unassembled WGS sequence"/>
</dbReference>
<organism evidence="9 10">
    <name type="scientific">Limosilactobacillus mucosae DSM 13345</name>
    <dbReference type="NCBI Taxonomy" id="1423771"/>
    <lineage>
        <taxon>Bacteria</taxon>
        <taxon>Bacillati</taxon>
        <taxon>Bacillota</taxon>
        <taxon>Bacilli</taxon>
        <taxon>Lactobacillales</taxon>
        <taxon>Lactobacillaceae</taxon>
        <taxon>Limosilactobacillus</taxon>
    </lineage>
</organism>
<reference evidence="9 10" key="1">
    <citation type="journal article" date="2015" name="Genome Announc.">
        <title>Expanding the biotechnology potential of lactobacilli through comparative genomics of 213 strains and associated genera.</title>
        <authorList>
            <person name="Sun Z."/>
            <person name="Harris H.M."/>
            <person name="McCann A."/>
            <person name="Guo C."/>
            <person name="Argimon S."/>
            <person name="Zhang W."/>
            <person name="Yang X."/>
            <person name="Jeffery I.B."/>
            <person name="Cooney J.C."/>
            <person name="Kagawa T.F."/>
            <person name="Liu W."/>
            <person name="Song Y."/>
            <person name="Salvetti E."/>
            <person name="Wrobel A."/>
            <person name="Rasinkangas P."/>
            <person name="Parkhill J."/>
            <person name="Rea M.C."/>
            <person name="O'Sullivan O."/>
            <person name="Ritari J."/>
            <person name="Douillard F.P."/>
            <person name="Paul Ross R."/>
            <person name="Yang R."/>
            <person name="Briner A.E."/>
            <person name="Felis G.E."/>
            <person name="de Vos W.M."/>
            <person name="Barrangou R."/>
            <person name="Klaenhammer T.R."/>
            <person name="Caufield P.W."/>
            <person name="Cui Y."/>
            <person name="Zhang H."/>
            <person name="O'Toole P.W."/>
        </authorList>
    </citation>
    <scope>NUCLEOTIDE SEQUENCE [LARGE SCALE GENOMIC DNA]</scope>
    <source>
        <strain evidence="9 10">DSM 13345</strain>
    </source>
</reference>
<sequence>MMATKTKAYVNQQRVKKRLFYPACKRGFDLLASLLALVLLSPLFLVIALRIKLEDGGPVIYSQTRLGKNEKPFKMYKFRSMVQNADQIKQQLLDQNEVEGAMFKMKEDPRVTKTGKWIRKYSLDELPQLVNVLLGDMSLVGPRPPLPSEVAEYTDYDKQRLLVTPGCTGLWQATVRNKASFDEMVSLDIEYINKASFWYDGWIIFMTVKIMIFPNSAY</sequence>
<keyword evidence="5" id="KW-0812">Transmembrane</keyword>
<evidence type="ECO:0000256" key="7">
    <source>
        <dbReference type="ARBA" id="ARBA00023136"/>
    </source>
</evidence>
<evidence type="ECO:0000256" key="4">
    <source>
        <dbReference type="ARBA" id="ARBA00022679"/>
    </source>
</evidence>
<dbReference type="PANTHER" id="PTHR30576:SF4">
    <property type="entry name" value="UNDECAPRENYL-PHOSPHATE GALACTOSE PHOSPHOTRANSFERASE"/>
    <property type="match status" value="1"/>
</dbReference>
<dbReference type="Pfam" id="PF02397">
    <property type="entry name" value="Bac_transf"/>
    <property type="match status" value="1"/>
</dbReference>
<dbReference type="PANTHER" id="PTHR30576">
    <property type="entry name" value="COLANIC BIOSYNTHESIS UDP-GLUCOSE LIPID CARRIER TRANSFERASE"/>
    <property type="match status" value="1"/>
</dbReference>
<evidence type="ECO:0000256" key="6">
    <source>
        <dbReference type="ARBA" id="ARBA00022989"/>
    </source>
</evidence>
<comment type="subcellular location">
    <subcellularLocation>
        <location evidence="1">Cell membrane</location>
    </subcellularLocation>
</comment>
<keyword evidence="4 9" id="KW-0808">Transferase</keyword>
<comment type="caution">
    <text evidence="9">The sequence shown here is derived from an EMBL/GenBank/DDBJ whole genome shotgun (WGS) entry which is preliminary data.</text>
</comment>
<dbReference type="GO" id="GO:0016780">
    <property type="term" value="F:phosphotransferase activity, for other substituted phosphate groups"/>
    <property type="evidence" value="ECO:0007669"/>
    <property type="project" value="TreeGrafter"/>
</dbReference>
<evidence type="ECO:0000313" key="9">
    <source>
        <dbReference type="EMBL" id="KRL26064.1"/>
    </source>
</evidence>
<accession>A0A0R1P0M6</accession>
<evidence type="ECO:0000256" key="5">
    <source>
        <dbReference type="ARBA" id="ARBA00022692"/>
    </source>
</evidence>
<name>A0A0R1P0M6_LIMMU</name>
<dbReference type="GO" id="GO:0005886">
    <property type="term" value="C:plasma membrane"/>
    <property type="evidence" value="ECO:0007669"/>
    <property type="project" value="UniProtKB-SubCell"/>
</dbReference>
<feature type="domain" description="Bacterial sugar transferase" evidence="8">
    <location>
        <begin position="25"/>
        <end position="212"/>
    </location>
</feature>
<proteinExistence type="inferred from homology"/>
<evidence type="ECO:0000259" key="8">
    <source>
        <dbReference type="Pfam" id="PF02397"/>
    </source>
</evidence>